<keyword evidence="5 6" id="KW-0472">Membrane</keyword>
<dbReference type="PANTHER" id="PTHR21716:SF4">
    <property type="entry name" value="TRANSMEMBRANE PROTEIN 245"/>
    <property type="match status" value="1"/>
</dbReference>
<dbReference type="Proteomes" id="UP000628840">
    <property type="component" value="Unassembled WGS sequence"/>
</dbReference>
<name>A0A830F326_9EURY</name>
<evidence type="ECO:0000256" key="4">
    <source>
        <dbReference type="ARBA" id="ARBA00022989"/>
    </source>
</evidence>
<dbReference type="RefSeq" id="WP_188883314.1">
    <property type="nucleotide sequence ID" value="NZ_BMPF01000002.1"/>
</dbReference>
<comment type="caution">
    <text evidence="7">The sequence shown here is derived from an EMBL/GenBank/DDBJ whole genome shotgun (WGS) entry which is preliminary data.</text>
</comment>
<dbReference type="AlphaFoldDB" id="A0A830F326"/>
<keyword evidence="8" id="KW-1185">Reference proteome</keyword>
<evidence type="ECO:0000256" key="2">
    <source>
        <dbReference type="ARBA" id="ARBA00009773"/>
    </source>
</evidence>
<accession>A0A830F326</accession>
<dbReference type="OrthoDB" id="137390at2157"/>
<comment type="subcellular location">
    <subcellularLocation>
        <location evidence="1">Membrane</location>
        <topology evidence="1">Multi-pass membrane protein</topology>
    </subcellularLocation>
</comment>
<evidence type="ECO:0000256" key="5">
    <source>
        <dbReference type="ARBA" id="ARBA00023136"/>
    </source>
</evidence>
<feature type="transmembrane region" description="Helical" evidence="6">
    <location>
        <begin position="287"/>
        <end position="320"/>
    </location>
</feature>
<feature type="transmembrane region" description="Helical" evidence="6">
    <location>
        <begin position="129"/>
        <end position="153"/>
    </location>
</feature>
<dbReference type="EMBL" id="BMPF01000002">
    <property type="protein sequence ID" value="GGL35832.1"/>
    <property type="molecule type" value="Genomic_DNA"/>
</dbReference>
<keyword evidence="3 6" id="KW-0812">Transmembrane</keyword>
<evidence type="ECO:0000256" key="3">
    <source>
        <dbReference type="ARBA" id="ARBA00022692"/>
    </source>
</evidence>
<dbReference type="GO" id="GO:0016020">
    <property type="term" value="C:membrane"/>
    <property type="evidence" value="ECO:0007669"/>
    <property type="project" value="UniProtKB-SubCell"/>
</dbReference>
<evidence type="ECO:0000256" key="1">
    <source>
        <dbReference type="ARBA" id="ARBA00004141"/>
    </source>
</evidence>
<feature type="transmembrane region" description="Helical" evidence="6">
    <location>
        <begin position="215"/>
        <end position="242"/>
    </location>
</feature>
<gene>
    <name evidence="7" type="ORF">GCM10009037_19300</name>
</gene>
<proteinExistence type="inferred from homology"/>
<feature type="transmembrane region" description="Helical" evidence="6">
    <location>
        <begin position="249"/>
        <end position="267"/>
    </location>
</feature>
<sequence length="329" mass="34729">MPYARRTVLIGLFAALAALAAVLLHGVLGTVVFATTVAYLLVPVYRRANHRLPAWWAAAATTSAATLGVLFPITAFAYLLYIRSSGVLALIQSLPDEFVLGFGTFSYVVDVATLTGPLTDTVRALAVDAISALPVLGVKFTLFALLVFALLVAHEEAESAVLAAVPLRYHDVVGALARRARDTLYAIYVLQAATAFATFLVAVPVFWLLGYPFPVTIALVCAVLQFLPIVGPSIVVGAFALYQLSVGNVVGAVLVTVVAGALVAWLPDPVVRPRLSRHTARLPGSLYFIGFTGGLLTVGVIGIIAGPLIVALLVEAVTLIADEERKNRN</sequence>
<feature type="transmembrane region" description="Helical" evidence="6">
    <location>
        <begin position="87"/>
        <end position="109"/>
    </location>
</feature>
<feature type="transmembrane region" description="Helical" evidence="6">
    <location>
        <begin position="185"/>
        <end position="209"/>
    </location>
</feature>
<organism evidence="7 8">
    <name type="scientific">Halarchaeum grantii</name>
    <dbReference type="NCBI Taxonomy" id="1193105"/>
    <lineage>
        <taxon>Archaea</taxon>
        <taxon>Methanobacteriati</taxon>
        <taxon>Methanobacteriota</taxon>
        <taxon>Stenosarchaea group</taxon>
        <taxon>Halobacteria</taxon>
        <taxon>Halobacteriales</taxon>
        <taxon>Halobacteriaceae</taxon>
    </lineage>
</organism>
<dbReference type="InterPro" id="IPR002549">
    <property type="entry name" value="AI-2E-like"/>
</dbReference>
<reference evidence="7 8" key="1">
    <citation type="journal article" date="2019" name="Int. J. Syst. Evol. Microbiol.">
        <title>The Global Catalogue of Microorganisms (GCM) 10K type strain sequencing project: providing services to taxonomists for standard genome sequencing and annotation.</title>
        <authorList>
            <consortium name="The Broad Institute Genomics Platform"/>
            <consortium name="The Broad Institute Genome Sequencing Center for Infectious Disease"/>
            <person name="Wu L."/>
            <person name="Ma J."/>
        </authorList>
    </citation>
    <scope>NUCLEOTIDE SEQUENCE [LARGE SCALE GENOMIC DNA]</scope>
    <source>
        <strain evidence="7 8">JCM 19585</strain>
    </source>
</reference>
<keyword evidence="4 6" id="KW-1133">Transmembrane helix</keyword>
<dbReference type="PANTHER" id="PTHR21716">
    <property type="entry name" value="TRANSMEMBRANE PROTEIN"/>
    <property type="match status" value="1"/>
</dbReference>
<evidence type="ECO:0000313" key="7">
    <source>
        <dbReference type="EMBL" id="GGL35832.1"/>
    </source>
</evidence>
<dbReference type="Pfam" id="PF01594">
    <property type="entry name" value="AI-2E_transport"/>
    <property type="match status" value="1"/>
</dbReference>
<feature type="transmembrane region" description="Helical" evidence="6">
    <location>
        <begin position="53"/>
        <end position="80"/>
    </location>
</feature>
<evidence type="ECO:0000313" key="8">
    <source>
        <dbReference type="Proteomes" id="UP000628840"/>
    </source>
</evidence>
<evidence type="ECO:0000256" key="6">
    <source>
        <dbReference type="SAM" id="Phobius"/>
    </source>
</evidence>
<comment type="similarity">
    <text evidence="2">Belongs to the autoinducer-2 exporter (AI-2E) (TC 2.A.86) family.</text>
</comment>
<protein>
    <submittedName>
        <fullName evidence="7">AI-2E family transporter</fullName>
    </submittedName>
</protein>